<dbReference type="RefSeq" id="WP_218089861.1">
    <property type="nucleotide sequence ID" value="NZ_CAJVAS010000001.1"/>
</dbReference>
<evidence type="ECO:0000313" key="2">
    <source>
        <dbReference type="Proteomes" id="UP000693672"/>
    </source>
</evidence>
<sequence length="141" mass="16927">MIKYKIIELLNNKNIKFTESSKWGQYLRGVWEENFAEQLSADEKKKIYLEQYLWHVFSYKKILCLKNDQAIMEFNKVIKSQRTCYIFFQHSDLALIVESSSSITSEDLEYDDDIYIVDKGFTWTYIQTHEEQCGPYFSTRI</sequence>
<dbReference type="Pfam" id="PF14101">
    <property type="entry name" value="DUF4275"/>
    <property type="match status" value="1"/>
</dbReference>
<dbReference type="EMBL" id="CAJVAS010000001">
    <property type="protein sequence ID" value="CAG7594692.1"/>
    <property type="molecule type" value="Genomic_DNA"/>
</dbReference>
<evidence type="ECO:0000313" key="1">
    <source>
        <dbReference type="EMBL" id="CAG7594692.1"/>
    </source>
</evidence>
<keyword evidence="2" id="KW-1185">Reference proteome</keyword>
<protein>
    <recommendedName>
        <fullName evidence="3">DUF4275 family protein</fullName>
    </recommendedName>
</protein>
<reference evidence="1" key="1">
    <citation type="submission" date="2021-06" db="EMBL/GenBank/DDBJ databases">
        <authorList>
            <person name="Criscuolo A."/>
        </authorList>
    </citation>
    <scope>NUCLEOTIDE SEQUENCE</scope>
    <source>
        <strain evidence="1">CIP111600</strain>
    </source>
</reference>
<comment type="caution">
    <text evidence="1">The sequence shown here is derived from an EMBL/GenBank/DDBJ whole genome shotgun (WGS) entry which is preliminary data.</text>
</comment>
<dbReference type="InterPro" id="IPR025454">
    <property type="entry name" value="DUF4275"/>
</dbReference>
<name>A0A916JQJ6_9BACL</name>
<evidence type="ECO:0008006" key="3">
    <source>
        <dbReference type="Google" id="ProtNLM"/>
    </source>
</evidence>
<proteinExistence type="predicted"/>
<dbReference type="Proteomes" id="UP000693672">
    <property type="component" value="Unassembled WGS sequence"/>
</dbReference>
<accession>A0A916JQJ6</accession>
<gene>
    <name evidence="1" type="ORF">PAESOLCIP111_00006</name>
</gene>
<dbReference type="AlphaFoldDB" id="A0A916JQJ6"/>
<organism evidence="1 2">
    <name type="scientific">Paenibacillus solanacearum</name>
    <dbReference type="NCBI Taxonomy" id="2048548"/>
    <lineage>
        <taxon>Bacteria</taxon>
        <taxon>Bacillati</taxon>
        <taxon>Bacillota</taxon>
        <taxon>Bacilli</taxon>
        <taxon>Bacillales</taxon>
        <taxon>Paenibacillaceae</taxon>
        <taxon>Paenibacillus</taxon>
    </lineage>
</organism>